<dbReference type="AlphaFoldDB" id="A0A3L6RWI6"/>
<dbReference type="PROSITE" id="PS01032">
    <property type="entry name" value="PPM_1"/>
    <property type="match status" value="1"/>
</dbReference>
<comment type="catalytic activity">
    <reaction evidence="11">
        <text>O-phospho-L-threonyl-[protein] + H2O = L-threonyl-[protein] + phosphate</text>
        <dbReference type="Rhea" id="RHEA:47004"/>
        <dbReference type="Rhea" id="RHEA-COMP:11060"/>
        <dbReference type="Rhea" id="RHEA-COMP:11605"/>
        <dbReference type="ChEBI" id="CHEBI:15377"/>
        <dbReference type="ChEBI" id="CHEBI:30013"/>
        <dbReference type="ChEBI" id="CHEBI:43474"/>
        <dbReference type="ChEBI" id="CHEBI:61977"/>
        <dbReference type="EC" id="3.1.3.16"/>
    </reaction>
</comment>
<dbReference type="OrthoDB" id="10264738at2759"/>
<keyword evidence="9" id="KW-0464">Manganese</keyword>
<dbReference type="Pfam" id="PF00481">
    <property type="entry name" value="PP2C"/>
    <property type="match status" value="1"/>
</dbReference>
<evidence type="ECO:0000256" key="10">
    <source>
        <dbReference type="ARBA" id="ARBA00047761"/>
    </source>
</evidence>
<dbReference type="InterPro" id="IPR038765">
    <property type="entry name" value="Papain-like_cys_pep_sf"/>
</dbReference>
<comment type="similarity">
    <text evidence="3">Belongs to the PP2C family.</text>
</comment>
<evidence type="ECO:0000256" key="1">
    <source>
        <dbReference type="ARBA" id="ARBA00001936"/>
    </source>
</evidence>
<dbReference type="SUPFAM" id="SSF54001">
    <property type="entry name" value="Cysteine proteinases"/>
    <property type="match status" value="1"/>
</dbReference>
<comment type="cofactor">
    <cofactor evidence="1">
        <name>Mn(2+)</name>
        <dbReference type="ChEBI" id="CHEBI:29035"/>
    </cofactor>
</comment>
<feature type="domain" description="PPM-type phosphatase" evidence="12">
    <location>
        <begin position="256"/>
        <end position="334"/>
    </location>
</feature>
<keyword evidence="7" id="KW-0460">Magnesium</keyword>
<accession>A0A3L6RWI6</accession>
<dbReference type="GO" id="GO:0046872">
    <property type="term" value="F:metal ion binding"/>
    <property type="evidence" value="ECO:0007669"/>
    <property type="project" value="UniProtKB-KW"/>
</dbReference>
<dbReference type="Gene3D" id="3.90.70.10">
    <property type="entry name" value="Cysteine proteinases"/>
    <property type="match status" value="1"/>
</dbReference>
<dbReference type="STRING" id="4540.A0A3L6RWI6"/>
<dbReference type="SUPFAM" id="SSF81606">
    <property type="entry name" value="PP2C-like"/>
    <property type="match status" value="1"/>
</dbReference>
<dbReference type="Proteomes" id="UP000275267">
    <property type="component" value="Unassembled WGS sequence"/>
</dbReference>
<dbReference type="EC" id="3.1.3.16" evidence="4"/>
<evidence type="ECO:0000256" key="9">
    <source>
        <dbReference type="ARBA" id="ARBA00023211"/>
    </source>
</evidence>
<organism evidence="13 14">
    <name type="scientific">Panicum miliaceum</name>
    <name type="common">Proso millet</name>
    <name type="synonym">Broomcorn millet</name>
    <dbReference type="NCBI Taxonomy" id="4540"/>
    <lineage>
        <taxon>Eukaryota</taxon>
        <taxon>Viridiplantae</taxon>
        <taxon>Streptophyta</taxon>
        <taxon>Embryophyta</taxon>
        <taxon>Tracheophyta</taxon>
        <taxon>Spermatophyta</taxon>
        <taxon>Magnoliopsida</taxon>
        <taxon>Liliopsida</taxon>
        <taxon>Poales</taxon>
        <taxon>Poaceae</taxon>
        <taxon>PACMAD clade</taxon>
        <taxon>Panicoideae</taxon>
        <taxon>Panicodae</taxon>
        <taxon>Paniceae</taxon>
        <taxon>Panicinae</taxon>
        <taxon>Panicum</taxon>
        <taxon>Panicum sect. Panicum</taxon>
    </lineage>
</organism>
<evidence type="ECO:0000313" key="14">
    <source>
        <dbReference type="Proteomes" id="UP000275267"/>
    </source>
</evidence>
<protein>
    <recommendedName>
        <fullName evidence="4">protein-serine/threonine phosphatase</fullName>
        <ecNumber evidence="4">3.1.3.16</ecNumber>
    </recommendedName>
</protein>
<comment type="cofactor">
    <cofactor evidence="2">
        <name>Mg(2+)</name>
        <dbReference type="ChEBI" id="CHEBI:18420"/>
    </cofactor>
</comment>
<comment type="catalytic activity">
    <reaction evidence="10">
        <text>O-phospho-L-seryl-[protein] + H2O = L-seryl-[protein] + phosphate</text>
        <dbReference type="Rhea" id="RHEA:20629"/>
        <dbReference type="Rhea" id="RHEA-COMP:9863"/>
        <dbReference type="Rhea" id="RHEA-COMP:11604"/>
        <dbReference type="ChEBI" id="CHEBI:15377"/>
        <dbReference type="ChEBI" id="CHEBI:29999"/>
        <dbReference type="ChEBI" id="CHEBI:43474"/>
        <dbReference type="ChEBI" id="CHEBI:83421"/>
        <dbReference type="EC" id="3.1.3.16"/>
    </reaction>
</comment>
<evidence type="ECO:0000256" key="7">
    <source>
        <dbReference type="ARBA" id="ARBA00022842"/>
    </source>
</evidence>
<reference evidence="14" key="1">
    <citation type="journal article" date="2019" name="Nat. Commun.">
        <title>The genome of broomcorn millet.</title>
        <authorList>
            <person name="Zou C."/>
            <person name="Miki D."/>
            <person name="Li D."/>
            <person name="Tang Q."/>
            <person name="Xiao L."/>
            <person name="Rajput S."/>
            <person name="Deng P."/>
            <person name="Jia W."/>
            <person name="Huang R."/>
            <person name="Zhang M."/>
            <person name="Sun Y."/>
            <person name="Hu J."/>
            <person name="Fu X."/>
            <person name="Schnable P.S."/>
            <person name="Li F."/>
            <person name="Zhang H."/>
            <person name="Feng B."/>
            <person name="Zhu X."/>
            <person name="Liu R."/>
            <person name="Schnable J.C."/>
            <person name="Zhu J.-K."/>
            <person name="Zhang H."/>
        </authorList>
    </citation>
    <scope>NUCLEOTIDE SEQUENCE [LARGE SCALE GENOMIC DNA]</scope>
</reference>
<dbReference type="InterPro" id="IPR036457">
    <property type="entry name" value="PPM-type-like_dom_sf"/>
</dbReference>
<evidence type="ECO:0000256" key="4">
    <source>
        <dbReference type="ARBA" id="ARBA00013081"/>
    </source>
</evidence>
<evidence type="ECO:0000256" key="8">
    <source>
        <dbReference type="ARBA" id="ARBA00022912"/>
    </source>
</evidence>
<evidence type="ECO:0000256" key="5">
    <source>
        <dbReference type="ARBA" id="ARBA00022723"/>
    </source>
</evidence>
<gene>
    <name evidence="13" type="ORF">C2845_PM11G10300</name>
</gene>
<keyword evidence="5" id="KW-0479">Metal-binding</keyword>
<dbReference type="PROSITE" id="PS51746">
    <property type="entry name" value="PPM_2"/>
    <property type="match status" value="1"/>
</dbReference>
<evidence type="ECO:0000256" key="3">
    <source>
        <dbReference type="ARBA" id="ARBA00006702"/>
    </source>
</evidence>
<dbReference type="EMBL" id="PQIB02000007">
    <property type="protein sequence ID" value="RLN09810.1"/>
    <property type="molecule type" value="Genomic_DNA"/>
</dbReference>
<keyword evidence="8" id="KW-0904">Protein phosphatase</keyword>
<dbReference type="GO" id="GO:0004722">
    <property type="term" value="F:protein serine/threonine phosphatase activity"/>
    <property type="evidence" value="ECO:0007669"/>
    <property type="project" value="UniProtKB-EC"/>
</dbReference>
<keyword evidence="6" id="KW-0378">Hydrolase</keyword>
<dbReference type="InterPro" id="IPR001932">
    <property type="entry name" value="PPM-type_phosphatase-like_dom"/>
</dbReference>
<evidence type="ECO:0000313" key="13">
    <source>
        <dbReference type="EMBL" id="RLN09810.1"/>
    </source>
</evidence>
<sequence length="334" mass="37474">MVLPKLEWRGTCIAHAYAECLTSRRWIIAERKGDPIDQVPDVSIPWLVQELTKSCAITKFGGQILDISKYIRTYGAPLVGRTERAYMSDPLIAELTNLQDIKVFDLSDFLNSAEFFKVLAERMSLLFEIEEKGPVVGLFNAGLHWPDANGKIYYDNCGHEFSRSKGDEGMPFGPHAALIYGFDNTARDPFDIELLLLDNMGPTIHSEGRARMNISSLRGYIAPYPCEDQSKGSPVGSCVSGSNLMQTNQGENERIMYAVSYMQGWCENVEDYHSAIPELDESTSFFGIYDGHGGPTVALYCAENFYSKILHHADYQSNPENAMKKAFDRYYFGG</sequence>
<evidence type="ECO:0000259" key="12">
    <source>
        <dbReference type="PROSITE" id="PS51746"/>
    </source>
</evidence>
<name>A0A3L6RWI6_PANMI</name>
<evidence type="ECO:0000256" key="11">
    <source>
        <dbReference type="ARBA" id="ARBA00048336"/>
    </source>
</evidence>
<keyword evidence="14" id="KW-1185">Reference proteome</keyword>
<comment type="caution">
    <text evidence="13">The sequence shown here is derived from an EMBL/GenBank/DDBJ whole genome shotgun (WGS) entry which is preliminary data.</text>
</comment>
<evidence type="ECO:0000256" key="2">
    <source>
        <dbReference type="ARBA" id="ARBA00001946"/>
    </source>
</evidence>
<dbReference type="InterPro" id="IPR000222">
    <property type="entry name" value="PP2C_BS"/>
</dbReference>
<dbReference type="Gene3D" id="3.60.40.10">
    <property type="entry name" value="PPM-type phosphatase domain"/>
    <property type="match status" value="1"/>
</dbReference>
<evidence type="ECO:0000256" key="6">
    <source>
        <dbReference type="ARBA" id="ARBA00022801"/>
    </source>
</evidence>
<proteinExistence type="inferred from homology"/>